<dbReference type="Gene3D" id="1.25.40.10">
    <property type="entry name" value="Tetratricopeptide repeat domain"/>
    <property type="match status" value="1"/>
</dbReference>
<protein>
    <submittedName>
        <fullName evidence="1">Uncharacterized protein</fullName>
    </submittedName>
</protein>
<sequence length="232" mass="26632">MNSFLSTTTTRETAVFFAESSTTGSGSLKRILFEFDIDSRMMSARPFANVRHLSHYAEEDEVLIALGTIFRIKNIRFNNEQNIWIAKLELCSSDDFALKEIFEHEKKLMQPTPSLLHLGKLLGNMGSYEKQKNLIQQLLNESEDALEQENCYLLLGQSARFLKDYDAALHYSFKGLEFQDKAGADGVHIRQTYIAIAEVYLLKLEWNLALKYAEISLKLVPKDHLLRANAYR</sequence>
<proteinExistence type="predicted"/>
<dbReference type="Proteomes" id="UP000663823">
    <property type="component" value="Unassembled WGS sequence"/>
</dbReference>
<evidence type="ECO:0000313" key="3">
    <source>
        <dbReference type="Proteomes" id="UP000663889"/>
    </source>
</evidence>
<accession>A0A815SEE8</accession>
<dbReference type="PROSITE" id="PS51996">
    <property type="entry name" value="TR_MART"/>
    <property type="match status" value="1"/>
</dbReference>
<evidence type="ECO:0000313" key="2">
    <source>
        <dbReference type="EMBL" id="CAF4207775.1"/>
    </source>
</evidence>
<comment type="caution">
    <text evidence="1">The sequence shown here is derived from an EMBL/GenBank/DDBJ whole genome shotgun (WGS) entry which is preliminary data.</text>
</comment>
<dbReference type="EMBL" id="CAJOAX010022619">
    <property type="protein sequence ID" value="CAF4207775.1"/>
    <property type="molecule type" value="Genomic_DNA"/>
</dbReference>
<dbReference type="InterPro" id="IPR011990">
    <property type="entry name" value="TPR-like_helical_dom_sf"/>
</dbReference>
<gene>
    <name evidence="2" type="ORF">OTI717_LOCUS38847</name>
    <name evidence="1" type="ORF">SEV965_LOCUS35531</name>
</gene>
<evidence type="ECO:0000313" key="1">
    <source>
        <dbReference type="EMBL" id="CAF1490114.1"/>
    </source>
</evidence>
<dbReference type="EMBL" id="CAJNOU010005843">
    <property type="protein sequence ID" value="CAF1490114.1"/>
    <property type="molecule type" value="Genomic_DNA"/>
</dbReference>
<dbReference type="Proteomes" id="UP000663889">
    <property type="component" value="Unassembled WGS sequence"/>
</dbReference>
<reference evidence="1" key="1">
    <citation type="submission" date="2021-02" db="EMBL/GenBank/DDBJ databases">
        <authorList>
            <person name="Nowell W R."/>
        </authorList>
    </citation>
    <scope>NUCLEOTIDE SEQUENCE</scope>
</reference>
<dbReference type="Gene3D" id="3.90.176.10">
    <property type="entry name" value="Toxin ADP-ribosyltransferase, Chain A, domain 1"/>
    <property type="match status" value="1"/>
</dbReference>
<name>A0A815SEE8_9BILA</name>
<dbReference type="SUPFAM" id="SSF48452">
    <property type="entry name" value="TPR-like"/>
    <property type="match status" value="1"/>
</dbReference>
<organism evidence="1 3">
    <name type="scientific">Rotaria sordida</name>
    <dbReference type="NCBI Taxonomy" id="392033"/>
    <lineage>
        <taxon>Eukaryota</taxon>
        <taxon>Metazoa</taxon>
        <taxon>Spiralia</taxon>
        <taxon>Gnathifera</taxon>
        <taxon>Rotifera</taxon>
        <taxon>Eurotatoria</taxon>
        <taxon>Bdelloidea</taxon>
        <taxon>Philodinida</taxon>
        <taxon>Philodinidae</taxon>
        <taxon>Rotaria</taxon>
    </lineage>
</organism>
<feature type="non-terminal residue" evidence="1">
    <location>
        <position position="232"/>
    </location>
</feature>
<dbReference type="AlphaFoldDB" id="A0A815SEE8"/>
<dbReference type="SUPFAM" id="SSF56399">
    <property type="entry name" value="ADP-ribosylation"/>
    <property type="match status" value="1"/>
</dbReference>